<accession>A0A8S5S3L0</accession>
<protein>
    <submittedName>
        <fullName evidence="1">Uncharacterized protein</fullName>
    </submittedName>
</protein>
<reference evidence="1" key="1">
    <citation type="journal article" date="2021" name="Proc. Natl. Acad. Sci. U.S.A.">
        <title>A Catalog of Tens of Thousands of Viruses from Human Metagenomes Reveals Hidden Associations with Chronic Diseases.</title>
        <authorList>
            <person name="Tisza M.J."/>
            <person name="Buck C.B."/>
        </authorList>
    </citation>
    <scope>NUCLEOTIDE SEQUENCE</scope>
    <source>
        <strain evidence="1">CtBLh2</strain>
    </source>
</reference>
<evidence type="ECO:0000313" key="1">
    <source>
        <dbReference type="EMBL" id="DAF45613.1"/>
    </source>
</evidence>
<proteinExistence type="predicted"/>
<organism evidence="1">
    <name type="scientific">Siphoviridae sp. ctBLh2</name>
    <dbReference type="NCBI Taxonomy" id="2827803"/>
    <lineage>
        <taxon>Viruses</taxon>
        <taxon>Duplodnaviria</taxon>
        <taxon>Heunggongvirae</taxon>
        <taxon>Uroviricota</taxon>
        <taxon>Caudoviricetes</taxon>
    </lineage>
</organism>
<dbReference type="EMBL" id="BK032514">
    <property type="protein sequence ID" value="DAF45613.1"/>
    <property type="molecule type" value="Genomic_DNA"/>
</dbReference>
<sequence length="49" mass="5487">MTADGRRAKADAPRGASAFFVPVRREKEVKSAPEFGFSVFSYYLCLLFP</sequence>
<name>A0A8S5S3L0_9CAUD</name>